<protein>
    <submittedName>
        <fullName evidence="4">DNA starvation/stationary phase protection protein</fullName>
    </submittedName>
</protein>
<dbReference type="PRINTS" id="PR01346">
    <property type="entry name" value="HELNAPAPROT"/>
</dbReference>
<dbReference type="GO" id="GO:0016722">
    <property type="term" value="F:oxidoreductase activity, acting on metal ions"/>
    <property type="evidence" value="ECO:0007669"/>
    <property type="project" value="InterPro"/>
</dbReference>
<dbReference type="PROSITE" id="PS00819">
    <property type="entry name" value="DPS_2"/>
    <property type="match status" value="1"/>
</dbReference>
<dbReference type="InterPro" id="IPR008331">
    <property type="entry name" value="Ferritin_DPS_dom"/>
</dbReference>
<feature type="domain" description="Ferritin/DPS" evidence="3">
    <location>
        <begin position="9"/>
        <end position="143"/>
    </location>
</feature>
<dbReference type="EMBL" id="JABDJR010000056">
    <property type="protein sequence ID" value="NNF05433.1"/>
    <property type="molecule type" value="Genomic_DNA"/>
</dbReference>
<comment type="caution">
    <text evidence="4">The sequence shown here is derived from an EMBL/GenBank/DDBJ whole genome shotgun (WGS) entry which is preliminary data.</text>
</comment>
<dbReference type="GO" id="GO:0008199">
    <property type="term" value="F:ferric iron binding"/>
    <property type="evidence" value="ECO:0007669"/>
    <property type="project" value="InterPro"/>
</dbReference>
<organism evidence="4 5">
    <name type="scientific">Eiseniibacteriota bacterium</name>
    <dbReference type="NCBI Taxonomy" id="2212470"/>
    <lineage>
        <taxon>Bacteria</taxon>
        <taxon>Candidatus Eiseniibacteriota</taxon>
    </lineage>
</organism>
<dbReference type="PIRSF" id="PIRSF005900">
    <property type="entry name" value="Dps"/>
    <property type="match status" value="1"/>
</dbReference>
<dbReference type="InterPro" id="IPR002177">
    <property type="entry name" value="DPS_DNA-bd"/>
</dbReference>
<dbReference type="InterPro" id="IPR012347">
    <property type="entry name" value="Ferritin-like"/>
</dbReference>
<dbReference type="Gene3D" id="1.20.1260.10">
    <property type="match status" value="1"/>
</dbReference>
<dbReference type="CDD" id="cd01043">
    <property type="entry name" value="DPS"/>
    <property type="match status" value="1"/>
</dbReference>
<dbReference type="Proteomes" id="UP000547674">
    <property type="component" value="Unassembled WGS sequence"/>
</dbReference>
<evidence type="ECO:0000259" key="3">
    <source>
        <dbReference type="Pfam" id="PF00210"/>
    </source>
</evidence>
<name>A0A7Y2E585_UNCEI</name>
<dbReference type="PANTHER" id="PTHR42932:SF1">
    <property type="entry name" value="GENERAL STRESS PROTEIN 20U"/>
    <property type="match status" value="1"/>
</dbReference>
<comment type="similarity">
    <text evidence="1 2">Belongs to the Dps family.</text>
</comment>
<dbReference type="InterPro" id="IPR023188">
    <property type="entry name" value="DPS_DNA-bd_CS"/>
</dbReference>
<gene>
    <name evidence="4" type="ORF">HKN21_01605</name>
</gene>
<sequence>MSEKIIPGLNQLLSDYMVFYQKLRNYHWNVQGPLFFGLHQVFEEQYLGSAEKVDEIAERVRSLGGKPASTLREYLEHARLTEDDGNPSANQMVERIVTDLSALTGNIRELVKEVDGDVATVNLLEGFADEQEKTAWMLKAFLQS</sequence>
<evidence type="ECO:0000256" key="1">
    <source>
        <dbReference type="ARBA" id="ARBA00009497"/>
    </source>
</evidence>
<evidence type="ECO:0000313" key="4">
    <source>
        <dbReference type="EMBL" id="NNF05433.1"/>
    </source>
</evidence>
<evidence type="ECO:0000256" key="2">
    <source>
        <dbReference type="RuleBase" id="RU003875"/>
    </source>
</evidence>
<dbReference type="SUPFAM" id="SSF47240">
    <property type="entry name" value="Ferritin-like"/>
    <property type="match status" value="1"/>
</dbReference>
<reference evidence="4 5" key="1">
    <citation type="submission" date="2020-03" db="EMBL/GenBank/DDBJ databases">
        <title>Metabolic flexibility allows generalist bacteria to become dominant in a frequently disturbed ecosystem.</title>
        <authorList>
            <person name="Chen Y.-J."/>
            <person name="Leung P.M."/>
            <person name="Bay S.K."/>
            <person name="Hugenholtz P."/>
            <person name="Kessler A.J."/>
            <person name="Shelley G."/>
            <person name="Waite D.W."/>
            <person name="Cook P.L."/>
            <person name="Greening C."/>
        </authorList>
    </citation>
    <scope>NUCLEOTIDE SEQUENCE [LARGE SCALE GENOMIC DNA]</scope>
    <source>
        <strain evidence="4">SS_bin_28</strain>
    </source>
</reference>
<dbReference type="Pfam" id="PF00210">
    <property type="entry name" value="Ferritin"/>
    <property type="match status" value="1"/>
</dbReference>
<dbReference type="PROSITE" id="PS00818">
    <property type="entry name" value="DPS_1"/>
    <property type="match status" value="1"/>
</dbReference>
<proteinExistence type="inferred from homology"/>
<dbReference type="PANTHER" id="PTHR42932">
    <property type="entry name" value="GENERAL STRESS PROTEIN 20U"/>
    <property type="match status" value="1"/>
</dbReference>
<dbReference type="InterPro" id="IPR009078">
    <property type="entry name" value="Ferritin-like_SF"/>
</dbReference>
<evidence type="ECO:0000313" key="5">
    <source>
        <dbReference type="Proteomes" id="UP000547674"/>
    </source>
</evidence>
<accession>A0A7Y2E585</accession>
<dbReference type="AlphaFoldDB" id="A0A7Y2E585"/>